<keyword evidence="1" id="KW-0812">Transmembrane</keyword>
<dbReference type="InterPro" id="IPR021202">
    <property type="entry name" value="Rv3654c-like"/>
</dbReference>
<evidence type="ECO:0000256" key="1">
    <source>
        <dbReference type="SAM" id="Phobius"/>
    </source>
</evidence>
<dbReference type="EMBL" id="VJXX01000001">
    <property type="protein sequence ID" value="MPY10083.1"/>
    <property type="molecule type" value="Genomic_DNA"/>
</dbReference>
<evidence type="ECO:0008006" key="4">
    <source>
        <dbReference type="Google" id="ProtNLM"/>
    </source>
</evidence>
<dbReference type="OrthoDB" id="4955264at2"/>
<dbReference type="NCBIfam" id="TIGR03816">
    <property type="entry name" value="tadE_like_DECH"/>
    <property type="match status" value="1"/>
</dbReference>
<accession>A0A7X1NNM3</accession>
<dbReference type="RefSeq" id="WP_152812738.1">
    <property type="nucleotide sequence ID" value="NZ_VJXX01000001.1"/>
</dbReference>
<proteinExistence type="predicted"/>
<sequence>MARSTAPGVGPDRLDHETGAGTVLMAGLALLALLLIGSAGLLLQAASAASRAATAADLSALAAADTARGLTAGEPCVVAAEVAARHGATVQDCAVGATGEGTVTVRVSIDVVGVLPDAVGAARAGPPP</sequence>
<keyword evidence="1" id="KW-1133">Transmembrane helix</keyword>
<keyword evidence="1" id="KW-0472">Membrane</keyword>
<organism evidence="2 3">
    <name type="scientific">Arthrobacter bussei</name>
    <dbReference type="NCBI Taxonomy" id="2594179"/>
    <lineage>
        <taxon>Bacteria</taxon>
        <taxon>Bacillati</taxon>
        <taxon>Actinomycetota</taxon>
        <taxon>Actinomycetes</taxon>
        <taxon>Micrococcales</taxon>
        <taxon>Micrococcaceae</taxon>
        <taxon>Arthrobacter</taxon>
    </lineage>
</organism>
<reference evidence="3" key="1">
    <citation type="submission" date="2019-07" db="EMBL/GenBank/DDBJ databases">
        <title>Arthrobacter KR32 sp. nov., isolated from mountain cheese made of cows milk.</title>
        <authorList>
            <person name="Flegler A."/>
        </authorList>
    </citation>
    <scope>NUCLEOTIDE SEQUENCE [LARGE SCALE GENOMIC DNA]</scope>
    <source>
        <strain evidence="3">KR32</strain>
    </source>
</reference>
<feature type="transmembrane region" description="Helical" evidence="1">
    <location>
        <begin position="20"/>
        <end position="43"/>
    </location>
</feature>
<name>A0A7X1NNM3_9MICC</name>
<evidence type="ECO:0000313" key="2">
    <source>
        <dbReference type="EMBL" id="MPY10083.1"/>
    </source>
</evidence>
<keyword evidence="3" id="KW-1185">Reference proteome</keyword>
<dbReference type="Proteomes" id="UP000326464">
    <property type="component" value="Unassembled WGS sequence"/>
</dbReference>
<protein>
    <recommendedName>
        <fullName evidence="4">Helicase/secretion neighborhood TadE-like protein</fullName>
    </recommendedName>
</protein>
<comment type="caution">
    <text evidence="2">The sequence shown here is derived from an EMBL/GenBank/DDBJ whole genome shotgun (WGS) entry which is preliminary data.</text>
</comment>
<dbReference type="AlphaFoldDB" id="A0A7X1NNM3"/>
<evidence type="ECO:0000313" key="3">
    <source>
        <dbReference type="Proteomes" id="UP000326464"/>
    </source>
</evidence>
<gene>
    <name evidence="2" type="ORF">FNH21_05010</name>
</gene>